<dbReference type="InterPro" id="IPR001387">
    <property type="entry name" value="Cro/C1-type_HTH"/>
</dbReference>
<feature type="domain" description="HTH cro/C1-type" evidence="1">
    <location>
        <begin position="13"/>
        <end position="67"/>
    </location>
</feature>
<organism evidence="2 3">
    <name type="scientific">Eisenbergiella tayi</name>
    <dbReference type="NCBI Taxonomy" id="1432052"/>
    <lineage>
        <taxon>Bacteria</taxon>
        <taxon>Bacillati</taxon>
        <taxon>Bacillota</taxon>
        <taxon>Clostridia</taxon>
        <taxon>Lachnospirales</taxon>
        <taxon>Lachnospiraceae</taxon>
        <taxon>Eisenbergiella</taxon>
    </lineage>
</organism>
<dbReference type="InterPro" id="IPR010982">
    <property type="entry name" value="Lambda_DNA-bd_dom_sf"/>
</dbReference>
<sequence length="126" mass="14636">MNKQNKNITAERIQQRFATLHMTQRELAEKTGKTETTISRWVNGSRTPFATDYPILSKALQCTCDYLLGLSSIPTKTGIQEANDKMLLEVLKRECEKYPLCMKRCELCKTNRMIEELESTEREENQ</sequence>
<evidence type="ECO:0000313" key="3">
    <source>
        <dbReference type="Proteomes" id="UP000094869"/>
    </source>
</evidence>
<dbReference type="Proteomes" id="UP000094869">
    <property type="component" value="Unassembled WGS sequence"/>
</dbReference>
<dbReference type="PROSITE" id="PS50943">
    <property type="entry name" value="HTH_CROC1"/>
    <property type="match status" value="1"/>
</dbReference>
<dbReference type="EMBL" id="MEHD01000054">
    <property type="protein sequence ID" value="ODR45068.1"/>
    <property type="molecule type" value="Genomic_DNA"/>
</dbReference>
<evidence type="ECO:0000259" key="1">
    <source>
        <dbReference type="PROSITE" id="PS50943"/>
    </source>
</evidence>
<dbReference type="SMART" id="SM00530">
    <property type="entry name" value="HTH_XRE"/>
    <property type="match status" value="1"/>
</dbReference>
<dbReference type="SUPFAM" id="SSF47413">
    <property type="entry name" value="lambda repressor-like DNA-binding domains"/>
    <property type="match status" value="1"/>
</dbReference>
<gene>
    <name evidence="2" type="ORF">BEI63_30465</name>
</gene>
<dbReference type="Gene3D" id="1.10.260.40">
    <property type="entry name" value="lambda repressor-like DNA-binding domains"/>
    <property type="match status" value="1"/>
</dbReference>
<dbReference type="RefSeq" id="WP_069408900.1">
    <property type="nucleotide sequence ID" value="NZ_MEHD01000054.1"/>
</dbReference>
<proteinExistence type="predicted"/>
<protein>
    <recommendedName>
        <fullName evidence="1">HTH cro/C1-type domain-containing protein</fullName>
    </recommendedName>
</protein>
<accession>A0ABX3A861</accession>
<keyword evidence="3" id="KW-1185">Reference proteome</keyword>
<evidence type="ECO:0000313" key="2">
    <source>
        <dbReference type="EMBL" id="ODR45068.1"/>
    </source>
</evidence>
<dbReference type="CDD" id="cd00093">
    <property type="entry name" value="HTH_XRE"/>
    <property type="match status" value="1"/>
</dbReference>
<reference evidence="2 3" key="1">
    <citation type="submission" date="2016-08" db="EMBL/GenBank/DDBJ databases">
        <title>Characterization of Isolates of Eisenbergiella tayi Derived from Blood Cultures, Using Whole Genome Sequencing.</title>
        <authorList>
            <person name="Bernier A.-M."/>
            <person name="Burdz T."/>
            <person name="Wiebe D."/>
            <person name="Bernard K."/>
        </authorList>
    </citation>
    <scope>NUCLEOTIDE SEQUENCE [LARGE SCALE GENOMIC DNA]</scope>
    <source>
        <strain evidence="2 3">NML120146</strain>
    </source>
</reference>
<comment type="caution">
    <text evidence="2">The sequence shown here is derived from an EMBL/GenBank/DDBJ whole genome shotgun (WGS) entry which is preliminary data.</text>
</comment>
<name>A0ABX3A861_9FIRM</name>
<dbReference type="Pfam" id="PF01381">
    <property type="entry name" value="HTH_3"/>
    <property type="match status" value="1"/>
</dbReference>